<evidence type="ECO:0000259" key="3">
    <source>
        <dbReference type="Pfam" id="PF01232"/>
    </source>
</evidence>
<dbReference type="Gene3D" id="3.40.50.720">
    <property type="entry name" value="NAD(P)-binding Rossmann-like Domain"/>
    <property type="match status" value="1"/>
</dbReference>
<dbReference type="OrthoDB" id="271711at2"/>
<keyword evidence="1" id="KW-0560">Oxidoreductase</keyword>
<proteinExistence type="predicted"/>
<dbReference type="SUPFAM" id="SSF51735">
    <property type="entry name" value="NAD(P)-binding Rossmann-fold domains"/>
    <property type="match status" value="1"/>
</dbReference>
<name>A0A512BIY3_9BACT</name>
<comment type="caution">
    <text evidence="5">The sequence shown here is derived from an EMBL/GenBank/DDBJ whole genome shotgun (WGS) entry which is preliminary data.</text>
</comment>
<reference evidence="5 6" key="1">
    <citation type="submission" date="2019-07" db="EMBL/GenBank/DDBJ databases">
        <title>Whole genome shotgun sequence of Segetibacter aerophilus NBRC 106135.</title>
        <authorList>
            <person name="Hosoyama A."/>
            <person name="Uohara A."/>
            <person name="Ohji S."/>
            <person name="Ichikawa N."/>
        </authorList>
    </citation>
    <scope>NUCLEOTIDE SEQUENCE [LARGE SCALE GENOMIC DNA]</scope>
    <source>
        <strain evidence="5 6">NBRC 106135</strain>
    </source>
</reference>
<dbReference type="EMBL" id="BJYT01000030">
    <property type="protein sequence ID" value="GEO11835.1"/>
    <property type="molecule type" value="Genomic_DNA"/>
</dbReference>
<dbReference type="Pfam" id="PF01232">
    <property type="entry name" value="Mannitol_dh"/>
    <property type="match status" value="1"/>
</dbReference>
<dbReference type="RefSeq" id="WP_147205962.1">
    <property type="nucleotide sequence ID" value="NZ_BJYT01000030.1"/>
</dbReference>
<organism evidence="5 6">
    <name type="scientific">Segetibacter aerophilus</name>
    <dbReference type="NCBI Taxonomy" id="670293"/>
    <lineage>
        <taxon>Bacteria</taxon>
        <taxon>Pseudomonadati</taxon>
        <taxon>Bacteroidota</taxon>
        <taxon>Chitinophagia</taxon>
        <taxon>Chitinophagales</taxon>
        <taxon>Chitinophagaceae</taxon>
        <taxon>Segetibacter</taxon>
    </lineage>
</organism>
<dbReference type="AlphaFoldDB" id="A0A512BIY3"/>
<feature type="domain" description="Mannitol dehydrogenase C-terminal" evidence="4">
    <location>
        <begin position="214"/>
        <end position="379"/>
    </location>
</feature>
<dbReference type="Proteomes" id="UP000321513">
    <property type="component" value="Unassembled WGS sequence"/>
</dbReference>
<dbReference type="PANTHER" id="PTHR30524:SF0">
    <property type="entry name" value="ALTRONATE OXIDOREDUCTASE-RELATED"/>
    <property type="match status" value="1"/>
</dbReference>
<dbReference type="Pfam" id="PF08125">
    <property type="entry name" value="Mannitol_dh_C"/>
    <property type="match status" value="1"/>
</dbReference>
<evidence type="ECO:0000259" key="4">
    <source>
        <dbReference type="Pfam" id="PF08125"/>
    </source>
</evidence>
<dbReference type="InterPro" id="IPR013131">
    <property type="entry name" value="Mannitol_DH_N"/>
</dbReference>
<keyword evidence="6" id="KW-1185">Reference proteome</keyword>
<evidence type="ECO:0000313" key="5">
    <source>
        <dbReference type="EMBL" id="GEO11835.1"/>
    </source>
</evidence>
<dbReference type="InterPro" id="IPR013328">
    <property type="entry name" value="6PGD_dom2"/>
</dbReference>
<evidence type="ECO:0000256" key="2">
    <source>
        <dbReference type="ARBA" id="ARBA00023027"/>
    </source>
</evidence>
<dbReference type="GO" id="GO:0008926">
    <property type="term" value="F:mannitol-1-phosphate 5-dehydrogenase activity"/>
    <property type="evidence" value="ECO:0007669"/>
    <property type="project" value="TreeGrafter"/>
</dbReference>
<dbReference type="InterPro" id="IPR013118">
    <property type="entry name" value="Mannitol_DH_C"/>
</dbReference>
<dbReference type="PANTHER" id="PTHR30524">
    <property type="entry name" value="MANNITOL-1-PHOSPHATE 5-DEHYDROGENASE"/>
    <property type="match status" value="1"/>
</dbReference>
<dbReference type="GO" id="GO:0019592">
    <property type="term" value="P:mannitol catabolic process"/>
    <property type="evidence" value="ECO:0007669"/>
    <property type="project" value="TreeGrafter"/>
</dbReference>
<dbReference type="InterPro" id="IPR008927">
    <property type="entry name" value="6-PGluconate_DH-like_C_sf"/>
</dbReference>
<keyword evidence="2" id="KW-0520">NAD</keyword>
<accession>A0A512BIY3</accession>
<gene>
    <name evidence="5" type="primary">mtlD_1</name>
    <name evidence="5" type="ORF">SAE01_43310</name>
</gene>
<feature type="domain" description="Mannitol dehydrogenase N-terminal" evidence="3">
    <location>
        <begin position="4"/>
        <end position="160"/>
    </location>
</feature>
<evidence type="ECO:0000256" key="1">
    <source>
        <dbReference type="ARBA" id="ARBA00023002"/>
    </source>
</evidence>
<protein>
    <submittedName>
        <fullName evidence="5">Mannitol-1-phosphate 5-dehydrogenase</fullName>
    </submittedName>
</protein>
<dbReference type="SUPFAM" id="SSF48179">
    <property type="entry name" value="6-phosphogluconate dehydrogenase C-terminal domain-like"/>
    <property type="match status" value="1"/>
</dbReference>
<evidence type="ECO:0000313" key="6">
    <source>
        <dbReference type="Proteomes" id="UP000321513"/>
    </source>
</evidence>
<dbReference type="GO" id="GO:0005829">
    <property type="term" value="C:cytosol"/>
    <property type="evidence" value="ECO:0007669"/>
    <property type="project" value="TreeGrafter"/>
</dbReference>
<dbReference type="InterPro" id="IPR036291">
    <property type="entry name" value="NAD(P)-bd_dom_sf"/>
</dbReference>
<dbReference type="Gene3D" id="1.10.1040.10">
    <property type="entry name" value="N-(1-d-carboxylethyl)-l-norvaline Dehydrogenase, domain 2"/>
    <property type="match status" value="1"/>
</dbReference>
<sequence>MKKEVLIIGAGKIGRGFVAQLFYNSGYKLWFLDASKEIAQLLNDTKKYRIDLAGEEQDITEYIEVKGAFTLEDQEKVAAIINNVDIIVSSVGAGNIAKVTSFIKDLLITSKREKILNWIICENANNPAKKMKEVLLENVTPEFADFVQTRLGLIETQVLRTGMLAKQEVIAKEPLALRMQNWWTLPLDKDAFIGPIPDVKGFVPKTNFSNELVRKLYTFNGTNGPIAYVGWANEYKILHESALAYPSFFAQIQEEGAFGMTHEFGLDEQEQREFMALAMKKYTDPALNDFIERNANDSRRKLAKDERLLGPALLCLKYGRLPVAYAKAIAAAYFYKGSSDEGTRAVQETIAQEGIEAAVKKYSSLDETSDLYHLILKAYNSKSFIF</sequence>